<proteinExistence type="inferred from homology"/>
<dbReference type="Gene3D" id="3.30.559.10">
    <property type="entry name" value="Chloramphenicol acetyltransferase-like domain"/>
    <property type="match status" value="2"/>
</dbReference>
<sequence>MKLEIDIISEDLIKPATPTPPHLRRYPLSFIDQITVHIYAPALYFYQPNRAGDPDFAIDFRNRLRSTLSVVLSHYPPLAGRPNYDSAFVDCNDTGALFREARVNTKLADVVEYARPDDLNRLFPVELDQFNEELMAVQFTEFACGGVAVASCISHKIADAMTLFSLNNNWAAMARGVKGVFKPHMEGAKLFPAKTMTYDTAKTILRNRVARRFVFEGSKVEAIREKYGENGAAHRPSRVESLTAFMYGRFLAALKDGSSSQVPSDRTCLVNYTVNLRSKMEPPLPGDAFGNYYFNAMIFPSPDILNDPYCYGLVDRLREETNKLNAQTVKYILNEDQSLMESVEEIASKFVKGEMISCAFTSICRFPLYDVDFGWGRPVWVTFPALWFKNLVTFLDSKEDGGIDAIVHLEEPHMKKLEADQLFLQYATPTPTAPPTP</sequence>
<dbReference type="InterPro" id="IPR023213">
    <property type="entry name" value="CAT-like_dom_sf"/>
</dbReference>
<evidence type="ECO:0000313" key="4">
    <source>
        <dbReference type="Proteomes" id="UP000504609"/>
    </source>
</evidence>
<evidence type="ECO:0000256" key="2">
    <source>
        <dbReference type="ARBA" id="ARBA00022679"/>
    </source>
</evidence>
<dbReference type="Pfam" id="PF02458">
    <property type="entry name" value="Transferase"/>
    <property type="match status" value="1"/>
</dbReference>
<dbReference type="KEGG" id="cmos:111454395"/>
<evidence type="ECO:0000256" key="1">
    <source>
        <dbReference type="ARBA" id="ARBA00009861"/>
    </source>
</evidence>
<dbReference type="Proteomes" id="UP000504609">
    <property type="component" value="Unplaced"/>
</dbReference>
<reference evidence="5" key="1">
    <citation type="submission" date="2025-08" db="UniProtKB">
        <authorList>
            <consortium name="RefSeq"/>
        </authorList>
    </citation>
    <scope>IDENTIFICATION</scope>
    <source>
        <tissue evidence="5">Young leaves</tissue>
    </source>
</reference>
<dbReference type="PANTHER" id="PTHR31623">
    <property type="entry name" value="F21J9.9"/>
    <property type="match status" value="1"/>
</dbReference>
<keyword evidence="3" id="KW-0012">Acyltransferase</keyword>
<dbReference type="GO" id="GO:0016746">
    <property type="term" value="F:acyltransferase activity"/>
    <property type="evidence" value="ECO:0007669"/>
    <property type="project" value="UniProtKB-KW"/>
</dbReference>
<name>A0A6J1GI32_CUCMO</name>
<dbReference type="AlphaFoldDB" id="A0A6J1GI32"/>
<keyword evidence="4" id="KW-1185">Reference proteome</keyword>
<accession>A0A6J1GI32</accession>
<gene>
    <name evidence="5" type="primary">LOC111454395</name>
</gene>
<evidence type="ECO:0000256" key="3">
    <source>
        <dbReference type="ARBA" id="ARBA00023315"/>
    </source>
</evidence>
<evidence type="ECO:0000313" key="5">
    <source>
        <dbReference type="RefSeq" id="XP_022951641.1"/>
    </source>
</evidence>
<comment type="similarity">
    <text evidence="1">Belongs to the plant acyltransferase family.</text>
</comment>
<dbReference type="PANTHER" id="PTHR31623:SF46">
    <property type="entry name" value="VINORINE SYNTHASE-LIKE"/>
    <property type="match status" value="1"/>
</dbReference>
<dbReference type="RefSeq" id="XP_022951641.1">
    <property type="nucleotide sequence ID" value="XM_023095873.1"/>
</dbReference>
<protein>
    <submittedName>
        <fullName evidence="5">Vinorine synthase-like</fullName>
    </submittedName>
</protein>
<keyword evidence="2" id="KW-0808">Transferase</keyword>
<dbReference type="GeneID" id="111454395"/>
<organism evidence="4 5">
    <name type="scientific">Cucurbita moschata</name>
    <name type="common">Winter crookneck squash</name>
    <name type="synonym">Cucurbita pepo var. moschata</name>
    <dbReference type="NCBI Taxonomy" id="3662"/>
    <lineage>
        <taxon>Eukaryota</taxon>
        <taxon>Viridiplantae</taxon>
        <taxon>Streptophyta</taxon>
        <taxon>Embryophyta</taxon>
        <taxon>Tracheophyta</taxon>
        <taxon>Spermatophyta</taxon>
        <taxon>Magnoliopsida</taxon>
        <taxon>eudicotyledons</taxon>
        <taxon>Gunneridae</taxon>
        <taxon>Pentapetalae</taxon>
        <taxon>rosids</taxon>
        <taxon>fabids</taxon>
        <taxon>Cucurbitales</taxon>
        <taxon>Cucurbitaceae</taxon>
        <taxon>Cucurbiteae</taxon>
        <taxon>Cucurbita</taxon>
    </lineage>
</organism>